<accession>A0A7S2F0R5</accession>
<organism evidence="1">
    <name type="scientific">Pycnococcus provasolii</name>
    <dbReference type="NCBI Taxonomy" id="41880"/>
    <lineage>
        <taxon>Eukaryota</taxon>
        <taxon>Viridiplantae</taxon>
        <taxon>Chlorophyta</taxon>
        <taxon>Pseudoscourfieldiophyceae</taxon>
        <taxon>Pseudoscourfieldiales</taxon>
        <taxon>Pycnococcaceae</taxon>
        <taxon>Pycnococcus</taxon>
    </lineage>
</organism>
<evidence type="ECO:0000313" key="1">
    <source>
        <dbReference type="EMBL" id="CAD9368560.1"/>
    </source>
</evidence>
<gene>
    <name evidence="1" type="ORF">PPRO1471_LOCUS1095</name>
</gene>
<dbReference type="EMBL" id="HBGR01001651">
    <property type="protein sequence ID" value="CAD9368560.1"/>
    <property type="molecule type" value="Transcribed_RNA"/>
</dbReference>
<dbReference type="AlphaFoldDB" id="A0A7S2F0R5"/>
<protein>
    <submittedName>
        <fullName evidence="1">Uncharacterized protein</fullName>
    </submittedName>
</protein>
<sequence length="291" mass="32752">MSLDRRFRQFREKMSLLVVAQRSVVVVLMLLLFASTSACSAGASAQKVVGGGDDGDAAVPSYPHNWRGGVAVRGFDVVAYHNLTDYARGVMGTPRFATNITRDGYTYEFWFTSQNNLDTFLSNQKHYVPLFGGFCAFGTAEERPPQWPWQRGTMGPPSGPAHGWLMLTTKDEGVRKLALNINRQFASIVKSNEDYYLRRATERWIEYYGSMDTGPINTRCYPNTWRSCTKELPNSTESGPYGWTYFNEMLGSEDGGAARNLMDMTFDNVVGADLELRAVQGYMREMKRNTP</sequence>
<reference evidence="1" key="1">
    <citation type="submission" date="2021-01" db="EMBL/GenBank/DDBJ databases">
        <authorList>
            <person name="Corre E."/>
            <person name="Pelletier E."/>
            <person name="Niang G."/>
            <person name="Scheremetjew M."/>
            <person name="Finn R."/>
            <person name="Kale V."/>
            <person name="Holt S."/>
            <person name="Cochrane G."/>
            <person name="Meng A."/>
            <person name="Brown T."/>
            <person name="Cohen L."/>
        </authorList>
    </citation>
    <scope>NUCLEOTIDE SEQUENCE</scope>
    <source>
        <strain evidence="1">RCC733</strain>
    </source>
</reference>
<name>A0A7S2F0R5_9CHLO</name>
<proteinExistence type="predicted"/>